<keyword evidence="7" id="KW-0807">Transducer</keyword>
<dbReference type="Proteomes" id="UP000095287">
    <property type="component" value="Unplaced"/>
</dbReference>
<proteinExistence type="predicted"/>
<evidence type="ECO:0000256" key="6">
    <source>
        <dbReference type="ARBA" id="ARBA00023170"/>
    </source>
</evidence>
<evidence type="ECO:0000256" key="8">
    <source>
        <dbReference type="SAM" id="Phobius"/>
    </source>
</evidence>
<evidence type="ECO:0000256" key="1">
    <source>
        <dbReference type="ARBA" id="ARBA00004141"/>
    </source>
</evidence>
<feature type="transmembrane region" description="Helical" evidence="8">
    <location>
        <begin position="254"/>
        <end position="280"/>
    </location>
</feature>
<name>A0A1I7Y027_9BILA</name>
<evidence type="ECO:0000256" key="5">
    <source>
        <dbReference type="ARBA" id="ARBA00023136"/>
    </source>
</evidence>
<sequence length="447" mass="51162">MNSLAPGRHLHLYCVLKSEKRVSHAFVSSFQTSSVRRFFTLRLCPLWYRISYRNPDVRMASSGDIAGVASEIPFSRVLNNDLDSRRLEGDDVIAGGVLFLLGVLGLLLYGVVCTTMARMCEIVGFRFILSQAIADIFLLIQFAIWPGLVILTKSEITPPVFRWYIHIYLDATWWSMVYHYPILAWSRLAAVQHPNWFRLLSPTKSFFICSAAWTIGIVQSLVEHQFSWFEPLYYDPTTYGLTADWSAYGKGGTYTYYMFFNVSSMILPFPFYGYALFLLFNRHRKQPLMELAKARSSLTPSLVIVQRQLSIESRLLLPCVINTLIFVFGQIVITLCSKYHGKWIGWLVMVLFTMNSLVNPILYITFSTVIRRHIFTSCRKRLSSSAIYREYDSRSVKVKQPNERIPATTATLLDAEVSTAKEEEAQDDSGTDFLLVDLPNQQNGTKL</sequence>
<keyword evidence="2 8" id="KW-0812">Transmembrane</keyword>
<feature type="transmembrane region" description="Helical" evidence="8">
    <location>
        <begin position="343"/>
        <end position="366"/>
    </location>
</feature>
<dbReference type="Gene3D" id="1.20.1070.10">
    <property type="entry name" value="Rhodopsin 7-helix transmembrane proteins"/>
    <property type="match status" value="1"/>
</dbReference>
<dbReference type="CDD" id="cd00637">
    <property type="entry name" value="7tm_classA_rhodopsin-like"/>
    <property type="match status" value="1"/>
</dbReference>
<keyword evidence="4" id="KW-0297">G-protein coupled receptor</keyword>
<feature type="transmembrane region" description="Helical" evidence="8">
    <location>
        <begin position="315"/>
        <end position="337"/>
    </location>
</feature>
<feature type="transmembrane region" description="Helical" evidence="8">
    <location>
        <begin position="205"/>
        <end position="222"/>
    </location>
</feature>
<protein>
    <submittedName>
        <fullName evidence="11">G_PROTEIN_RECEP_F1_2 domain-containing protein</fullName>
    </submittedName>
</protein>
<evidence type="ECO:0000256" key="2">
    <source>
        <dbReference type="ARBA" id="ARBA00022692"/>
    </source>
</evidence>
<evidence type="ECO:0000259" key="9">
    <source>
        <dbReference type="PROSITE" id="PS50262"/>
    </source>
</evidence>
<evidence type="ECO:0000256" key="4">
    <source>
        <dbReference type="ARBA" id="ARBA00023040"/>
    </source>
</evidence>
<feature type="transmembrane region" description="Helical" evidence="8">
    <location>
        <begin position="165"/>
        <end position="185"/>
    </location>
</feature>
<feature type="transmembrane region" description="Helical" evidence="8">
    <location>
        <begin position="92"/>
        <end position="112"/>
    </location>
</feature>
<dbReference type="GO" id="GO:0008188">
    <property type="term" value="F:neuropeptide receptor activity"/>
    <property type="evidence" value="ECO:0007669"/>
    <property type="project" value="TreeGrafter"/>
</dbReference>
<keyword evidence="3 8" id="KW-1133">Transmembrane helix</keyword>
<feature type="transmembrane region" description="Helical" evidence="8">
    <location>
        <begin position="124"/>
        <end position="145"/>
    </location>
</feature>
<dbReference type="InterPro" id="IPR017452">
    <property type="entry name" value="GPCR_Rhodpsn_7TM"/>
</dbReference>
<evidence type="ECO:0000313" key="10">
    <source>
        <dbReference type="Proteomes" id="UP000095287"/>
    </source>
</evidence>
<evidence type="ECO:0000256" key="3">
    <source>
        <dbReference type="ARBA" id="ARBA00022989"/>
    </source>
</evidence>
<dbReference type="GO" id="GO:0005886">
    <property type="term" value="C:plasma membrane"/>
    <property type="evidence" value="ECO:0007669"/>
    <property type="project" value="TreeGrafter"/>
</dbReference>
<keyword evidence="5 8" id="KW-0472">Membrane</keyword>
<evidence type="ECO:0000313" key="11">
    <source>
        <dbReference type="WBParaSite" id="L893_g11265.t2"/>
    </source>
</evidence>
<dbReference type="AlphaFoldDB" id="A0A1I7Y027"/>
<evidence type="ECO:0000256" key="7">
    <source>
        <dbReference type="ARBA" id="ARBA00023224"/>
    </source>
</evidence>
<dbReference type="SUPFAM" id="SSF81321">
    <property type="entry name" value="Family A G protein-coupled receptor-like"/>
    <property type="match status" value="1"/>
</dbReference>
<organism evidence="10 11">
    <name type="scientific">Steinernema glaseri</name>
    <dbReference type="NCBI Taxonomy" id="37863"/>
    <lineage>
        <taxon>Eukaryota</taxon>
        <taxon>Metazoa</taxon>
        <taxon>Ecdysozoa</taxon>
        <taxon>Nematoda</taxon>
        <taxon>Chromadorea</taxon>
        <taxon>Rhabditida</taxon>
        <taxon>Tylenchina</taxon>
        <taxon>Panagrolaimomorpha</taxon>
        <taxon>Strongyloidoidea</taxon>
        <taxon>Steinernematidae</taxon>
        <taxon>Steinernema</taxon>
    </lineage>
</organism>
<accession>A0A1I7Y027</accession>
<dbReference type="PANTHER" id="PTHR24238:SF20">
    <property type="entry name" value="G_PROTEIN_RECEP_F1_2 DOMAIN-CONTAINING PROTEIN"/>
    <property type="match status" value="1"/>
</dbReference>
<comment type="subcellular location">
    <subcellularLocation>
        <location evidence="1">Membrane</location>
        <topology evidence="1">Multi-pass membrane protein</topology>
    </subcellularLocation>
</comment>
<dbReference type="PROSITE" id="PS50262">
    <property type="entry name" value="G_PROTEIN_RECEP_F1_2"/>
    <property type="match status" value="1"/>
</dbReference>
<keyword evidence="6" id="KW-0675">Receptor</keyword>
<dbReference type="PANTHER" id="PTHR24238">
    <property type="entry name" value="G-PROTEIN COUPLED RECEPTOR"/>
    <property type="match status" value="1"/>
</dbReference>
<keyword evidence="10" id="KW-1185">Reference proteome</keyword>
<reference evidence="11" key="1">
    <citation type="submission" date="2016-11" db="UniProtKB">
        <authorList>
            <consortium name="WormBaseParasite"/>
        </authorList>
    </citation>
    <scope>IDENTIFICATION</scope>
</reference>
<feature type="domain" description="G-protein coupled receptors family 1 profile" evidence="9">
    <location>
        <begin position="105"/>
        <end position="363"/>
    </location>
</feature>
<dbReference type="WBParaSite" id="L893_g11265.t2">
    <property type="protein sequence ID" value="L893_g11265.t2"/>
    <property type="gene ID" value="L893_g11265"/>
</dbReference>